<name>A0ACA9PHZ1_9GLOM</name>
<proteinExistence type="predicted"/>
<comment type="caution">
    <text evidence="1">The sequence shown here is derived from an EMBL/GenBank/DDBJ whole genome shotgun (WGS) entry which is preliminary data.</text>
</comment>
<sequence length="51" mass="5656">GISDIVVELLYGETDGLKSSQVKQLEDHRKLAGLTKDSIEKTRSELKASLR</sequence>
<reference evidence="1" key="1">
    <citation type="submission" date="2021-06" db="EMBL/GenBank/DDBJ databases">
        <authorList>
            <person name="Kallberg Y."/>
            <person name="Tangrot J."/>
            <person name="Rosling A."/>
        </authorList>
    </citation>
    <scope>NUCLEOTIDE SEQUENCE</scope>
    <source>
        <strain evidence="1">28 12/20/2015</strain>
    </source>
</reference>
<evidence type="ECO:0000313" key="2">
    <source>
        <dbReference type="Proteomes" id="UP000789366"/>
    </source>
</evidence>
<feature type="non-terminal residue" evidence="1">
    <location>
        <position position="1"/>
    </location>
</feature>
<protein>
    <submittedName>
        <fullName evidence="1">3276_t:CDS:1</fullName>
    </submittedName>
</protein>
<evidence type="ECO:0000313" key="1">
    <source>
        <dbReference type="EMBL" id="CAG8701538.1"/>
    </source>
</evidence>
<accession>A0ACA9PHZ1</accession>
<dbReference type="Proteomes" id="UP000789366">
    <property type="component" value="Unassembled WGS sequence"/>
</dbReference>
<dbReference type="EMBL" id="CAJVPW010023511">
    <property type="protein sequence ID" value="CAG8701538.1"/>
    <property type="molecule type" value="Genomic_DNA"/>
</dbReference>
<gene>
    <name evidence="1" type="ORF">SPELUC_LOCUS11300</name>
</gene>
<feature type="non-terminal residue" evidence="1">
    <location>
        <position position="51"/>
    </location>
</feature>
<organism evidence="1 2">
    <name type="scientific">Cetraspora pellucida</name>
    <dbReference type="NCBI Taxonomy" id="1433469"/>
    <lineage>
        <taxon>Eukaryota</taxon>
        <taxon>Fungi</taxon>
        <taxon>Fungi incertae sedis</taxon>
        <taxon>Mucoromycota</taxon>
        <taxon>Glomeromycotina</taxon>
        <taxon>Glomeromycetes</taxon>
        <taxon>Diversisporales</taxon>
        <taxon>Gigasporaceae</taxon>
        <taxon>Cetraspora</taxon>
    </lineage>
</organism>
<keyword evidence="2" id="KW-1185">Reference proteome</keyword>